<dbReference type="EMBL" id="KQ978812">
    <property type="protein sequence ID" value="KYN28169.1"/>
    <property type="molecule type" value="Genomic_DNA"/>
</dbReference>
<name>A0A151JPF7_9HYME</name>
<gene>
    <name evidence="1" type="ORF">ALC57_02415</name>
</gene>
<dbReference type="Proteomes" id="UP000078492">
    <property type="component" value="Unassembled WGS sequence"/>
</dbReference>
<keyword evidence="2" id="KW-1185">Reference proteome</keyword>
<dbReference type="Gene3D" id="3.30.420.10">
    <property type="entry name" value="Ribonuclease H-like superfamily/Ribonuclease H"/>
    <property type="match status" value="1"/>
</dbReference>
<evidence type="ECO:0008006" key="3">
    <source>
        <dbReference type="Google" id="ProtNLM"/>
    </source>
</evidence>
<dbReference type="PANTHER" id="PTHR47326">
    <property type="entry name" value="TRANSPOSABLE ELEMENT TC3 TRANSPOSASE-LIKE PROTEIN"/>
    <property type="match status" value="1"/>
</dbReference>
<protein>
    <recommendedName>
        <fullName evidence="3">Transposable element Tc3 transposase</fullName>
    </recommendedName>
</protein>
<organism evidence="1 2">
    <name type="scientific">Trachymyrmex cornetzi</name>
    <dbReference type="NCBI Taxonomy" id="471704"/>
    <lineage>
        <taxon>Eukaryota</taxon>
        <taxon>Metazoa</taxon>
        <taxon>Ecdysozoa</taxon>
        <taxon>Arthropoda</taxon>
        <taxon>Hexapoda</taxon>
        <taxon>Insecta</taxon>
        <taxon>Pterygota</taxon>
        <taxon>Neoptera</taxon>
        <taxon>Endopterygota</taxon>
        <taxon>Hymenoptera</taxon>
        <taxon>Apocrita</taxon>
        <taxon>Aculeata</taxon>
        <taxon>Formicoidea</taxon>
        <taxon>Formicidae</taxon>
        <taxon>Myrmicinae</taxon>
        <taxon>Trachymyrmex</taxon>
    </lineage>
</organism>
<sequence>LHVWVGICNGEVIGPYFFERTINSPMYLEFLENDLPAYLENVPFTVRLNLWYQQDGAPAHYARIIRMYLNQRFPNRLGHYSTLPSLAESPLDLAFTGWVTTRLCLHWLGHHTTLSSLAGSDTFPRGCRTL</sequence>
<evidence type="ECO:0000313" key="2">
    <source>
        <dbReference type="Proteomes" id="UP000078492"/>
    </source>
</evidence>
<feature type="non-terminal residue" evidence="1">
    <location>
        <position position="1"/>
    </location>
</feature>
<dbReference type="InterPro" id="IPR036397">
    <property type="entry name" value="RNaseH_sf"/>
</dbReference>
<dbReference type="GO" id="GO:0003676">
    <property type="term" value="F:nucleic acid binding"/>
    <property type="evidence" value="ECO:0007669"/>
    <property type="project" value="InterPro"/>
</dbReference>
<dbReference type="PANTHER" id="PTHR47326:SF1">
    <property type="entry name" value="HTH PSQ-TYPE DOMAIN-CONTAINING PROTEIN"/>
    <property type="match status" value="1"/>
</dbReference>
<accession>A0A151JPF7</accession>
<reference evidence="1 2" key="1">
    <citation type="submission" date="2015-09" db="EMBL/GenBank/DDBJ databases">
        <title>Trachymyrmex cornetzi WGS genome.</title>
        <authorList>
            <person name="Nygaard S."/>
            <person name="Hu H."/>
            <person name="Boomsma J."/>
            <person name="Zhang G."/>
        </authorList>
    </citation>
    <scope>NUCLEOTIDE SEQUENCE [LARGE SCALE GENOMIC DNA]</scope>
    <source>
        <strain evidence="1">Tcor2-1</strain>
        <tissue evidence="1">Whole body</tissue>
    </source>
</reference>
<dbReference type="STRING" id="471704.A0A151JPF7"/>
<evidence type="ECO:0000313" key="1">
    <source>
        <dbReference type="EMBL" id="KYN28169.1"/>
    </source>
</evidence>
<dbReference type="AlphaFoldDB" id="A0A151JPF7"/>
<proteinExistence type="predicted"/>